<keyword evidence="7 11" id="KW-1133">Transmembrane helix</keyword>
<dbReference type="InterPro" id="IPR035906">
    <property type="entry name" value="MetI-like_sf"/>
</dbReference>
<evidence type="ECO:0000256" key="5">
    <source>
        <dbReference type="ARBA" id="ARBA00022519"/>
    </source>
</evidence>
<evidence type="ECO:0000256" key="3">
    <source>
        <dbReference type="ARBA" id="ARBA00022448"/>
    </source>
</evidence>
<keyword evidence="6 11" id="KW-0812">Transmembrane</keyword>
<feature type="transmembrane region" description="Helical" evidence="11">
    <location>
        <begin position="136"/>
        <end position="155"/>
    </location>
</feature>
<proteinExistence type="inferred from homology"/>
<comment type="similarity">
    <text evidence="2">Belongs to the binding-protein-dependent transport system permease family. CysTW subfamily.</text>
</comment>
<feature type="domain" description="ABC transmembrane type-1" evidence="12">
    <location>
        <begin position="67"/>
        <end position="259"/>
    </location>
</feature>
<name>A0A6M1U2L2_9RHOB</name>
<dbReference type="GO" id="GO:0005886">
    <property type="term" value="C:plasma membrane"/>
    <property type="evidence" value="ECO:0007669"/>
    <property type="project" value="UniProtKB-SubCell"/>
</dbReference>
<dbReference type="GO" id="GO:0055085">
    <property type="term" value="P:transmembrane transport"/>
    <property type="evidence" value="ECO:0007669"/>
    <property type="project" value="InterPro"/>
</dbReference>
<dbReference type="PANTHER" id="PTHR43848:SF5">
    <property type="entry name" value="SPERMIDINE_PUTRESCINE TRANSPORT SYSTEM PERMEASE PROTEIN POTC"/>
    <property type="match status" value="1"/>
</dbReference>
<comment type="subcellular location">
    <subcellularLocation>
        <location evidence="1">Cell inner membrane</location>
        <topology evidence="1">Multi-pass membrane protein</topology>
    </subcellularLocation>
    <subcellularLocation>
        <location evidence="11">Cell membrane</location>
        <topology evidence="11">Multi-pass membrane protein</topology>
    </subcellularLocation>
</comment>
<evidence type="ECO:0000256" key="1">
    <source>
        <dbReference type="ARBA" id="ARBA00004429"/>
    </source>
</evidence>
<sequence length="267" mass="28898">MADRAFDTRRLPGATVLALACFVILYIPMVILVANSFNTGKVIGQWEGVSLHWYARALQNDAFLAAARTSLILASLAALIATITATMAALATTRSRGFRGEGTIHIVLNQPIMVPEIVLAIALLIIIAQIKQATGYTGLGYLVIAHSAFCIPFAYMPIRARLEGMDLTLETAAADLYAGRLYTFRKVTLPLLAPGILAGFMLAFVISLDDVVISDFLKSPGQDTLPTYLLGELRRNLTSEIYAISSLLLLISVLIVAGSWLLTRKKT</sequence>
<dbReference type="EMBL" id="JAALFE010000004">
    <property type="protein sequence ID" value="NGQ90325.1"/>
    <property type="molecule type" value="Genomic_DNA"/>
</dbReference>
<evidence type="ECO:0000313" key="14">
    <source>
        <dbReference type="Proteomes" id="UP000474758"/>
    </source>
</evidence>
<dbReference type="Pfam" id="PF00528">
    <property type="entry name" value="BPD_transp_1"/>
    <property type="match status" value="1"/>
</dbReference>
<dbReference type="Gene3D" id="1.10.3720.10">
    <property type="entry name" value="MetI-like"/>
    <property type="match status" value="1"/>
</dbReference>
<dbReference type="CDD" id="cd06261">
    <property type="entry name" value="TM_PBP2"/>
    <property type="match status" value="1"/>
</dbReference>
<gene>
    <name evidence="13" type="ORF">G5V65_05405</name>
</gene>
<dbReference type="Proteomes" id="UP000474758">
    <property type="component" value="Unassembled WGS sequence"/>
</dbReference>
<keyword evidence="5" id="KW-0997">Cell inner membrane</keyword>
<evidence type="ECO:0000256" key="9">
    <source>
        <dbReference type="ARBA" id="ARBA00037216"/>
    </source>
</evidence>
<evidence type="ECO:0000256" key="7">
    <source>
        <dbReference type="ARBA" id="ARBA00022989"/>
    </source>
</evidence>
<accession>A0A6M1U2L2</accession>
<feature type="transmembrane region" description="Helical" evidence="11">
    <location>
        <begin position="241"/>
        <end position="262"/>
    </location>
</feature>
<keyword evidence="4" id="KW-1003">Cell membrane</keyword>
<keyword evidence="8 11" id="KW-0472">Membrane</keyword>
<dbReference type="PROSITE" id="PS51257">
    <property type="entry name" value="PROKAR_LIPOPROTEIN"/>
    <property type="match status" value="1"/>
</dbReference>
<feature type="transmembrane region" description="Helical" evidence="11">
    <location>
        <begin position="112"/>
        <end position="130"/>
    </location>
</feature>
<keyword evidence="14" id="KW-1185">Reference proteome</keyword>
<evidence type="ECO:0000256" key="4">
    <source>
        <dbReference type="ARBA" id="ARBA00022475"/>
    </source>
</evidence>
<evidence type="ECO:0000313" key="13">
    <source>
        <dbReference type="EMBL" id="NGQ90325.1"/>
    </source>
</evidence>
<organism evidence="13 14">
    <name type="scientific">Paragemmobacter kunshanensis</name>
    <dbReference type="NCBI Taxonomy" id="2583234"/>
    <lineage>
        <taxon>Bacteria</taxon>
        <taxon>Pseudomonadati</taxon>
        <taxon>Pseudomonadota</taxon>
        <taxon>Alphaproteobacteria</taxon>
        <taxon>Rhodobacterales</taxon>
        <taxon>Paracoccaceae</taxon>
        <taxon>Paragemmobacter</taxon>
    </lineage>
</organism>
<evidence type="ECO:0000256" key="2">
    <source>
        <dbReference type="ARBA" id="ARBA00007069"/>
    </source>
</evidence>
<dbReference type="PANTHER" id="PTHR43848">
    <property type="entry name" value="PUTRESCINE TRANSPORT SYSTEM PERMEASE PROTEIN POTI"/>
    <property type="match status" value="1"/>
</dbReference>
<dbReference type="SUPFAM" id="SSF161098">
    <property type="entry name" value="MetI-like"/>
    <property type="match status" value="1"/>
</dbReference>
<comment type="caution">
    <text evidence="13">The sequence shown here is derived from an EMBL/GenBank/DDBJ whole genome shotgun (WGS) entry which is preliminary data.</text>
</comment>
<evidence type="ECO:0000256" key="10">
    <source>
        <dbReference type="ARBA" id="ARBA00039580"/>
    </source>
</evidence>
<dbReference type="PROSITE" id="PS50928">
    <property type="entry name" value="ABC_TM1"/>
    <property type="match status" value="1"/>
</dbReference>
<feature type="transmembrane region" description="Helical" evidence="11">
    <location>
        <begin position="187"/>
        <end position="208"/>
    </location>
</feature>
<comment type="function">
    <text evidence="9">Required for the activity of the bacterial periplasmic transport system of putrescine and spermidine.</text>
</comment>
<evidence type="ECO:0000259" key="12">
    <source>
        <dbReference type="PROSITE" id="PS50928"/>
    </source>
</evidence>
<evidence type="ECO:0000256" key="8">
    <source>
        <dbReference type="ARBA" id="ARBA00023136"/>
    </source>
</evidence>
<dbReference type="InterPro" id="IPR051789">
    <property type="entry name" value="Bact_Polyamine_Transport"/>
</dbReference>
<dbReference type="RefSeq" id="WP_165047668.1">
    <property type="nucleotide sequence ID" value="NZ_JAALFE010000004.1"/>
</dbReference>
<feature type="transmembrane region" description="Helical" evidence="11">
    <location>
        <begin position="12"/>
        <end position="34"/>
    </location>
</feature>
<dbReference type="InterPro" id="IPR000515">
    <property type="entry name" value="MetI-like"/>
</dbReference>
<feature type="transmembrane region" description="Helical" evidence="11">
    <location>
        <begin position="71"/>
        <end position="91"/>
    </location>
</feature>
<protein>
    <recommendedName>
        <fullName evidence="10">Spermidine/putrescine transport system permease protein PotC</fullName>
    </recommendedName>
</protein>
<evidence type="ECO:0000256" key="11">
    <source>
        <dbReference type="RuleBase" id="RU363032"/>
    </source>
</evidence>
<reference evidence="13 14" key="1">
    <citation type="submission" date="2020-02" db="EMBL/GenBank/DDBJ databases">
        <title>Rhodobacter translucens sp. nov., a novel bacterium isolated from activated sludge.</title>
        <authorList>
            <person name="Liu J."/>
        </authorList>
    </citation>
    <scope>NUCLEOTIDE SEQUENCE [LARGE SCALE GENOMIC DNA]</scope>
    <source>
        <strain evidence="13 14">HX-7-19</strain>
    </source>
</reference>
<dbReference type="AlphaFoldDB" id="A0A6M1U2L2"/>
<keyword evidence="3 11" id="KW-0813">Transport</keyword>
<evidence type="ECO:0000256" key="6">
    <source>
        <dbReference type="ARBA" id="ARBA00022692"/>
    </source>
</evidence>